<organism evidence="1">
    <name type="scientific">Oceaniferula spumae</name>
    <dbReference type="NCBI Taxonomy" id="2979115"/>
    <lineage>
        <taxon>Bacteria</taxon>
        <taxon>Pseudomonadati</taxon>
        <taxon>Verrucomicrobiota</taxon>
        <taxon>Verrucomicrobiia</taxon>
        <taxon>Verrucomicrobiales</taxon>
        <taxon>Verrucomicrobiaceae</taxon>
        <taxon>Oceaniferula</taxon>
    </lineage>
</organism>
<accession>A0AAT9FQB7</accession>
<gene>
    <name evidence="1" type="ORF">NT6N_33870</name>
</gene>
<name>A0AAT9FQB7_9BACT</name>
<sequence>MNQWEYTTVRFSVKSSVKSADIDLNEVAQTLSDWGTDGWELVSTENLTGLHGQTMYLLAILKRPK</sequence>
<evidence type="ECO:0008006" key="2">
    <source>
        <dbReference type="Google" id="ProtNLM"/>
    </source>
</evidence>
<evidence type="ECO:0000313" key="1">
    <source>
        <dbReference type="EMBL" id="BDS08347.1"/>
    </source>
</evidence>
<proteinExistence type="predicted"/>
<protein>
    <recommendedName>
        <fullName evidence="2">DUF4177 domain-containing protein</fullName>
    </recommendedName>
</protein>
<reference evidence="1" key="1">
    <citation type="submission" date="2024-07" db="EMBL/GenBank/DDBJ databases">
        <title>Complete genome sequence of Verrucomicrobiaceae bacterium NT6N.</title>
        <authorList>
            <person name="Huang C."/>
            <person name="Takami H."/>
            <person name="Hamasaki K."/>
        </authorList>
    </citation>
    <scope>NUCLEOTIDE SEQUENCE</scope>
    <source>
        <strain evidence="1">NT6N</strain>
    </source>
</reference>
<dbReference type="KEGG" id="osu:NT6N_33870"/>
<dbReference type="EMBL" id="AP026866">
    <property type="protein sequence ID" value="BDS08347.1"/>
    <property type="molecule type" value="Genomic_DNA"/>
</dbReference>
<dbReference type="AlphaFoldDB" id="A0AAT9FQB7"/>
<dbReference type="InterPro" id="IPR025234">
    <property type="entry name" value="YjzH-like"/>
</dbReference>
<dbReference type="Pfam" id="PF13783">
    <property type="entry name" value="DUF4177"/>
    <property type="match status" value="1"/>
</dbReference>